<dbReference type="InterPro" id="IPR009057">
    <property type="entry name" value="Homeodomain-like_sf"/>
</dbReference>
<name>A0A8J3QNT5_9ACTN</name>
<feature type="region of interest" description="Disordered" evidence="3">
    <location>
        <begin position="185"/>
        <end position="226"/>
    </location>
</feature>
<evidence type="ECO:0000256" key="3">
    <source>
        <dbReference type="SAM" id="MobiDB-lite"/>
    </source>
</evidence>
<feature type="domain" description="HTH tetR-type" evidence="4">
    <location>
        <begin position="21"/>
        <end position="81"/>
    </location>
</feature>
<sequence length="257" mass="27424">MTIVDREYDDRATGLRERKKIATREALSSAALRLALERGPENVRVDDIAAEAGVSARTYNNYFSSREEAICVALTADRALRIGAALRAQPADKPLAEAIVDAMVSQYCLGEPDQKTLCLLFSTPALRNEYFRTTTAMEWPLAQAIAARTGLDATRDLFPRALAGALSGAARVAAEHWLAAGASDAEERGDAVKRPLSHSPAGASDAEERGDAVKRPLSHSPAGDGTHLADVLREALSWVATALQAPSPLSTMGEPEC</sequence>
<dbReference type="InterPro" id="IPR001647">
    <property type="entry name" value="HTH_TetR"/>
</dbReference>
<dbReference type="GO" id="GO:0003677">
    <property type="term" value="F:DNA binding"/>
    <property type="evidence" value="ECO:0007669"/>
    <property type="project" value="UniProtKB-UniRule"/>
</dbReference>
<dbReference type="AlphaFoldDB" id="A0A8J3QNT5"/>
<dbReference type="RefSeq" id="WP_203917229.1">
    <property type="nucleotide sequence ID" value="NZ_BONZ01000015.1"/>
</dbReference>
<evidence type="ECO:0000256" key="1">
    <source>
        <dbReference type="ARBA" id="ARBA00023125"/>
    </source>
</evidence>
<dbReference type="Gene3D" id="1.10.10.60">
    <property type="entry name" value="Homeodomain-like"/>
    <property type="match status" value="1"/>
</dbReference>
<dbReference type="Pfam" id="PF00440">
    <property type="entry name" value="TetR_N"/>
    <property type="match status" value="1"/>
</dbReference>
<evidence type="ECO:0000256" key="2">
    <source>
        <dbReference type="PROSITE-ProRule" id="PRU00335"/>
    </source>
</evidence>
<protein>
    <submittedName>
        <fullName evidence="5">TetR family transcriptional regulator</fullName>
    </submittedName>
</protein>
<dbReference type="Gene3D" id="1.10.357.10">
    <property type="entry name" value="Tetracycline Repressor, domain 2"/>
    <property type="match status" value="1"/>
</dbReference>
<dbReference type="SUPFAM" id="SSF46689">
    <property type="entry name" value="Homeodomain-like"/>
    <property type="match status" value="1"/>
</dbReference>
<keyword evidence="1 2" id="KW-0238">DNA-binding</keyword>
<evidence type="ECO:0000313" key="6">
    <source>
        <dbReference type="Proteomes" id="UP000642748"/>
    </source>
</evidence>
<dbReference type="InterPro" id="IPR041347">
    <property type="entry name" value="MftR_C"/>
</dbReference>
<reference evidence="5" key="1">
    <citation type="submission" date="2021-01" db="EMBL/GenBank/DDBJ databases">
        <title>Whole genome shotgun sequence of Rugosimonospora africana NBRC 104875.</title>
        <authorList>
            <person name="Komaki H."/>
            <person name="Tamura T."/>
        </authorList>
    </citation>
    <scope>NUCLEOTIDE SEQUENCE</scope>
    <source>
        <strain evidence="5">NBRC 104875</strain>
    </source>
</reference>
<dbReference type="PROSITE" id="PS50977">
    <property type="entry name" value="HTH_TETR_2"/>
    <property type="match status" value="1"/>
</dbReference>
<organism evidence="5 6">
    <name type="scientific">Rugosimonospora africana</name>
    <dbReference type="NCBI Taxonomy" id="556532"/>
    <lineage>
        <taxon>Bacteria</taxon>
        <taxon>Bacillati</taxon>
        <taxon>Actinomycetota</taxon>
        <taxon>Actinomycetes</taxon>
        <taxon>Micromonosporales</taxon>
        <taxon>Micromonosporaceae</taxon>
        <taxon>Rugosimonospora</taxon>
    </lineage>
</organism>
<keyword evidence="6" id="KW-1185">Reference proteome</keyword>
<dbReference type="Proteomes" id="UP000642748">
    <property type="component" value="Unassembled WGS sequence"/>
</dbReference>
<accession>A0A8J3QNT5</accession>
<evidence type="ECO:0000313" key="5">
    <source>
        <dbReference type="EMBL" id="GIH13549.1"/>
    </source>
</evidence>
<dbReference type="Pfam" id="PF17754">
    <property type="entry name" value="TetR_C_14"/>
    <property type="match status" value="1"/>
</dbReference>
<dbReference type="EMBL" id="BONZ01000015">
    <property type="protein sequence ID" value="GIH13549.1"/>
    <property type="molecule type" value="Genomic_DNA"/>
</dbReference>
<gene>
    <name evidence="5" type="ORF">Raf01_17210</name>
</gene>
<feature type="DNA-binding region" description="H-T-H motif" evidence="2">
    <location>
        <begin position="44"/>
        <end position="63"/>
    </location>
</feature>
<proteinExistence type="predicted"/>
<comment type="caution">
    <text evidence="5">The sequence shown here is derived from an EMBL/GenBank/DDBJ whole genome shotgun (WGS) entry which is preliminary data.</text>
</comment>
<evidence type="ECO:0000259" key="4">
    <source>
        <dbReference type="PROSITE" id="PS50977"/>
    </source>
</evidence>